<reference evidence="1 2" key="1">
    <citation type="submission" date="2019-09" db="EMBL/GenBank/DDBJ databases">
        <authorList>
            <person name="Kritzky A."/>
            <person name="Schelkanova E.Y."/>
            <person name="Alkhova Z.V."/>
            <person name="Smirnova N.I."/>
        </authorList>
    </citation>
    <scope>NUCLEOTIDE SEQUENCE [LARGE SCALE GENOMIC DNA]</scope>
    <source>
        <strain evidence="1 2">M1526</strain>
    </source>
</reference>
<comment type="caution">
    <text evidence="1">The sequence shown here is derived from an EMBL/GenBank/DDBJ whole genome shotgun (WGS) entry which is preliminary data.</text>
</comment>
<dbReference type="EMBL" id="VUAA01000023">
    <property type="protein sequence ID" value="KAA1253308.1"/>
    <property type="molecule type" value="Genomic_DNA"/>
</dbReference>
<accession>A0A5Q6PEI6</accession>
<name>A0A5Q6PEI6_VIBCL</name>
<proteinExistence type="predicted"/>
<protein>
    <submittedName>
        <fullName evidence="1">Uncharacterized protein</fullName>
    </submittedName>
</protein>
<dbReference type="AlphaFoldDB" id="A0A5Q6PEI6"/>
<sequence>MNIKELNEKLINLMIVFSLESEDDNRIRRLSTAYSMLVNKAIYSGETHHSLADIDRIISSGENKSFFLYCVEHGFNIDINEGALMPLDKKYFETCPHNISTLLTTEQFESLLPHKEQAIWDTDKVFLPVSEWDEEYEDCLFFRLEVGEPPTVTSPISSNWDADYFTHFMRLPKELTSTVNHRAACLKSGIPTTV</sequence>
<gene>
    <name evidence="1" type="ORF">F0M16_18200</name>
</gene>
<evidence type="ECO:0000313" key="2">
    <source>
        <dbReference type="Proteomes" id="UP000323225"/>
    </source>
</evidence>
<dbReference type="Proteomes" id="UP000323225">
    <property type="component" value="Unassembled WGS sequence"/>
</dbReference>
<organism evidence="1 2">
    <name type="scientific">Vibrio cholerae</name>
    <dbReference type="NCBI Taxonomy" id="666"/>
    <lineage>
        <taxon>Bacteria</taxon>
        <taxon>Pseudomonadati</taxon>
        <taxon>Pseudomonadota</taxon>
        <taxon>Gammaproteobacteria</taxon>
        <taxon>Vibrionales</taxon>
        <taxon>Vibrionaceae</taxon>
        <taxon>Vibrio</taxon>
    </lineage>
</organism>
<evidence type="ECO:0000313" key="1">
    <source>
        <dbReference type="EMBL" id="KAA1253308.1"/>
    </source>
</evidence>